<evidence type="ECO:0008006" key="4">
    <source>
        <dbReference type="Google" id="ProtNLM"/>
    </source>
</evidence>
<dbReference type="STRING" id="482827.SAMN04488243_12118"/>
<dbReference type="AlphaFoldDB" id="A0A1G7HRU9"/>
<reference evidence="3" key="1">
    <citation type="submission" date="2016-10" db="EMBL/GenBank/DDBJ databases">
        <authorList>
            <person name="Varghese N."/>
            <person name="Submissions S."/>
        </authorList>
    </citation>
    <scope>NUCLEOTIDE SEQUENCE [LARGE SCALE GENOMIC DNA]</scope>
    <source>
        <strain evidence="3">CGMCC 1.6992</strain>
    </source>
</reference>
<accession>A0A1G7HRU9</accession>
<keyword evidence="3" id="KW-1185">Reference proteome</keyword>
<gene>
    <name evidence="2" type="ORF">SAMN04488243_12118</name>
</gene>
<protein>
    <recommendedName>
        <fullName evidence="4">Cell division protein FtsL</fullName>
    </recommendedName>
</protein>
<dbReference type="Proteomes" id="UP000199446">
    <property type="component" value="Unassembled WGS sequence"/>
</dbReference>
<name>A0A1G7HRU9_9DEIN</name>
<proteinExistence type="predicted"/>
<feature type="coiled-coil region" evidence="1">
    <location>
        <begin position="25"/>
        <end position="52"/>
    </location>
</feature>
<evidence type="ECO:0000313" key="3">
    <source>
        <dbReference type="Proteomes" id="UP000199446"/>
    </source>
</evidence>
<keyword evidence="1" id="KW-0175">Coiled coil</keyword>
<dbReference type="OrthoDB" id="33366at2"/>
<organism evidence="2 3">
    <name type="scientific">Thermus arciformis</name>
    <dbReference type="NCBI Taxonomy" id="482827"/>
    <lineage>
        <taxon>Bacteria</taxon>
        <taxon>Thermotogati</taxon>
        <taxon>Deinococcota</taxon>
        <taxon>Deinococci</taxon>
        <taxon>Thermales</taxon>
        <taxon>Thermaceae</taxon>
        <taxon>Thermus</taxon>
    </lineage>
</organism>
<sequence>MKSALRFGLLYLLALLLLLAFGHRNQLERARLAQMEARLERLRAEENALLKETWRLSQPHRVLEWAEREGFIPLSQGRWAR</sequence>
<evidence type="ECO:0000256" key="1">
    <source>
        <dbReference type="SAM" id="Coils"/>
    </source>
</evidence>
<evidence type="ECO:0000313" key="2">
    <source>
        <dbReference type="EMBL" id="SDF03014.1"/>
    </source>
</evidence>
<dbReference type="EMBL" id="FNBC01000021">
    <property type="protein sequence ID" value="SDF03014.1"/>
    <property type="molecule type" value="Genomic_DNA"/>
</dbReference>
<dbReference type="RefSeq" id="WP_093007661.1">
    <property type="nucleotide sequence ID" value="NZ_FNBC01000021.1"/>
</dbReference>